<sequence length="289" mass="32048">MNYALDALWWRLTDPNVRDLASILTAPPLWHSGCELGVRELLGEAGFRCLLALDSNPEPLQQHLAQEAPFGHRLGLYAESLLAFWLNTAPHAQLYARNLSVRDDNGQTLGALDFVAGLNGRLYHIELTCKYYGDAEARPSEMVGLNRSDRLTDKAAKLQQQLAWSAAPQGQTALQAADIKPENITRVSVVRGIGFAAAAATWQAQPLNRYGWHGLYINHTQPWPRSDGLDARYYPLPPLHLLAPARVPPVYALTSDALDEVAYGQVARLELRPDGCWHETARIMRAKAV</sequence>
<evidence type="ECO:0000313" key="1">
    <source>
        <dbReference type="EMBL" id="UOO82736.1"/>
    </source>
</evidence>
<keyword evidence="2" id="KW-1185">Reference proteome</keyword>
<evidence type="ECO:0000313" key="2">
    <source>
        <dbReference type="Proteomes" id="UP000829817"/>
    </source>
</evidence>
<proteinExistence type="predicted"/>
<accession>A0ABY4DV67</accession>
<protein>
    <submittedName>
        <fullName evidence="1">DUF1853 family protein</fullName>
    </submittedName>
</protein>
<organism evidence="1 2">
    <name type="scientific">Uruburuella testudinis</name>
    <dbReference type="NCBI Taxonomy" id="1282863"/>
    <lineage>
        <taxon>Bacteria</taxon>
        <taxon>Pseudomonadati</taxon>
        <taxon>Pseudomonadota</taxon>
        <taxon>Betaproteobacteria</taxon>
        <taxon>Neisseriales</taxon>
        <taxon>Neisseriaceae</taxon>
        <taxon>Uruburuella</taxon>
    </lineage>
</organism>
<dbReference type="EMBL" id="CP091508">
    <property type="protein sequence ID" value="UOO82736.1"/>
    <property type="molecule type" value="Genomic_DNA"/>
</dbReference>
<dbReference type="Pfam" id="PF08907">
    <property type="entry name" value="DUF1853"/>
    <property type="match status" value="1"/>
</dbReference>
<dbReference type="Proteomes" id="UP000829817">
    <property type="component" value="Chromosome"/>
</dbReference>
<dbReference type="InterPro" id="IPR015003">
    <property type="entry name" value="DUF1853"/>
</dbReference>
<name>A0ABY4DV67_9NEIS</name>
<reference evidence="1 2" key="1">
    <citation type="journal article" date="2022" name="Res Sq">
        <title>Evolution of multicellular longitudinally dividing oral cavity symbionts (Neisseriaceae).</title>
        <authorList>
            <person name="Nyongesa S."/>
            <person name="Weber P."/>
            <person name="Bernet E."/>
            <person name="Pullido F."/>
            <person name="Nieckarz M."/>
            <person name="Delaby M."/>
            <person name="Nieves C."/>
            <person name="Viehboeck T."/>
            <person name="Krause N."/>
            <person name="Rivera-Millot A."/>
            <person name="Nakamura A."/>
            <person name="Vischer N."/>
            <person name="VanNieuwenhze M."/>
            <person name="Brun Y."/>
            <person name="Cava F."/>
            <person name="Bulgheresi S."/>
            <person name="Veyrier F."/>
        </authorList>
    </citation>
    <scope>NUCLEOTIDE SEQUENCE [LARGE SCALE GENOMIC DNA]</scope>
    <source>
        <strain evidence="1 2">CCUG 63373m</strain>
    </source>
</reference>
<dbReference type="RefSeq" id="WP_244786743.1">
    <property type="nucleotide sequence ID" value="NZ_CP091508.1"/>
</dbReference>
<gene>
    <name evidence="1" type="ORF">LVJ83_04535</name>
</gene>